<dbReference type="AlphaFoldDB" id="A0A0S3KCH7"/>
<evidence type="ECO:0000313" key="2">
    <source>
        <dbReference type="EMBL" id="ALS02022.1"/>
    </source>
</evidence>
<evidence type="ECO:0000313" key="4">
    <source>
        <dbReference type="Proteomes" id="UP000065511"/>
    </source>
</evidence>
<dbReference type="RefSeq" id="WP_071878711.1">
    <property type="nucleotide sequence ID" value="NZ_JXLC01000024.1"/>
</dbReference>
<dbReference type="Proteomes" id="UP000065511">
    <property type="component" value="Chromosome"/>
</dbReference>
<feature type="transmembrane region" description="Helical" evidence="1">
    <location>
        <begin position="140"/>
        <end position="165"/>
    </location>
</feature>
<dbReference type="EMBL" id="CP013614">
    <property type="protein sequence ID" value="ALS02022.1"/>
    <property type="molecule type" value="Genomic_DNA"/>
</dbReference>
<evidence type="ECO:0000256" key="1">
    <source>
        <dbReference type="SAM" id="Phobius"/>
    </source>
</evidence>
<feature type="transmembrane region" description="Helical" evidence="1">
    <location>
        <begin position="100"/>
        <end position="120"/>
    </location>
</feature>
<keyword evidence="4" id="KW-1185">Reference proteome</keyword>
<dbReference type="EMBL" id="JXLC01000024">
    <property type="protein sequence ID" value="OJG88976.1"/>
    <property type="molecule type" value="Genomic_DNA"/>
</dbReference>
<keyword evidence="1" id="KW-0812">Transmembrane</keyword>
<keyword evidence="1" id="KW-1133">Transmembrane helix</keyword>
<dbReference type="Pfam" id="PF04854">
    <property type="entry name" value="DUF624"/>
    <property type="match status" value="1"/>
</dbReference>
<reference evidence="3 5" key="1">
    <citation type="submission" date="2014-12" db="EMBL/GenBank/DDBJ databases">
        <title>Draft genome sequences of 29 type strains of Enterococci.</title>
        <authorList>
            <person name="Zhong Z."/>
            <person name="Sun Z."/>
            <person name="Liu W."/>
            <person name="Zhang W."/>
            <person name="Zhang H."/>
        </authorList>
    </citation>
    <scope>NUCLEOTIDE SEQUENCE [LARGE SCALE GENOMIC DNA]</scope>
    <source>
        <strain evidence="3 5">DSM 22801</strain>
    </source>
</reference>
<reference evidence="2 4" key="2">
    <citation type="submission" date="2015-12" db="EMBL/GenBank/DDBJ databases">
        <authorList>
            <person name="Lauer A."/>
            <person name="Humrighouse B."/>
            <person name="Loparev V."/>
            <person name="Shewmaker P.L."/>
            <person name="Whitney A.M."/>
            <person name="McLaughlin R.W."/>
        </authorList>
    </citation>
    <scope>NUCLEOTIDE SEQUENCE [LARGE SCALE GENOMIC DNA]</scope>
    <source>
        <strain evidence="2 4">LMG 23085</strain>
    </source>
</reference>
<protein>
    <recommendedName>
        <fullName evidence="6">DUF624 domain-containing protein</fullName>
    </recommendedName>
</protein>
<name>A0A0S3KCH7_9ENTE</name>
<evidence type="ECO:0008006" key="6">
    <source>
        <dbReference type="Google" id="ProtNLM"/>
    </source>
</evidence>
<dbReference type="InterPro" id="IPR006938">
    <property type="entry name" value="DUF624"/>
</dbReference>
<gene>
    <name evidence="2" type="ORF">ATZ33_11695</name>
    <name evidence="3" type="ORF">RV15_GL001712</name>
</gene>
<accession>A0A0S3KCH7</accession>
<dbReference type="Proteomes" id="UP000183039">
    <property type="component" value="Unassembled WGS sequence"/>
</dbReference>
<evidence type="ECO:0000313" key="3">
    <source>
        <dbReference type="EMBL" id="OJG88976.1"/>
    </source>
</evidence>
<dbReference type="OrthoDB" id="1650985at2"/>
<keyword evidence="1" id="KW-0472">Membrane</keyword>
<proteinExistence type="predicted"/>
<dbReference type="KEGG" id="ess:ATZ33_11695"/>
<feature type="transmembrane region" description="Helical" evidence="1">
    <location>
        <begin position="75"/>
        <end position="93"/>
    </location>
</feature>
<evidence type="ECO:0000313" key="5">
    <source>
        <dbReference type="Proteomes" id="UP000183039"/>
    </source>
</evidence>
<feature type="transmembrane region" description="Helical" evidence="1">
    <location>
        <begin position="172"/>
        <end position="192"/>
    </location>
</feature>
<feature type="transmembrane region" description="Helical" evidence="1">
    <location>
        <begin position="21"/>
        <end position="40"/>
    </location>
</feature>
<sequence length="204" mass="23388">MVGKALEALFIKVWVIVKLNLFFLLFSCCGLLVAGIGPALKTVNELFISHEFNYKEITLKEGWNSFKQNFIRGNMLFYGTVLLLAVLAYNLFLSVQIQGLVFLMIDFLLVFAMIYAVVTFQYTLLLDSYYEIGLNNLLKLAFISTLANFTNLLKIAIGLCVILFITWKFKGLILFGTFSMMQIWSFTATKSWRQTIDQRLELHA</sequence>
<organism evidence="3 5">
    <name type="scientific">Enterococcus silesiacus</name>
    <dbReference type="NCBI Taxonomy" id="332949"/>
    <lineage>
        <taxon>Bacteria</taxon>
        <taxon>Bacillati</taxon>
        <taxon>Bacillota</taxon>
        <taxon>Bacilli</taxon>
        <taxon>Lactobacillales</taxon>
        <taxon>Enterococcaceae</taxon>
        <taxon>Enterococcus</taxon>
    </lineage>
</organism>